<dbReference type="InterPro" id="IPR027417">
    <property type="entry name" value="P-loop_NTPase"/>
</dbReference>
<gene>
    <name evidence="2" type="ORF">ACFFK0_05000</name>
</gene>
<accession>A0ABV6DGQ0</accession>
<organism evidence="2 3">
    <name type="scientific">Paenibacillus chartarius</name>
    <dbReference type="NCBI Taxonomy" id="747481"/>
    <lineage>
        <taxon>Bacteria</taxon>
        <taxon>Bacillati</taxon>
        <taxon>Bacillota</taxon>
        <taxon>Bacilli</taxon>
        <taxon>Bacillales</taxon>
        <taxon>Paenibacillaceae</taxon>
        <taxon>Paenibacillus</taxon>
    </lineage>
</organism>
<dbReference type="SUPFAM" id="SSF52540">
    <property type="entry name" value="P-loop containing nucleoside triphosphate hydrolases"/>
    <property type="match status" value="1"/>
</dbReference>
<dbReference type="EMBL" id="JBHLWN010000022">
    <property type="protein sequence ID" value="MFC0211818.1"/>
    <property type="molecule type" value="Genomic_DNA"/>
</dbReference>
<protein>
    <submittedName>
        <fullName evidence="2">AAA family ATPase</fullName>
    </submittedName>
</protein>
<dbReference type="Proteomes" id="UP001589776">
    <property type="component" value="Unassembled WGS sequence"/>
</dbReference>
<dbReference type="RefSeq" id="WP_377468822.1">
    <property type="nucleotide sequence ID" value="NZ_JBHLWN010000022.1"/>
</dbReference>
<dbReference type="PANTHER" id="PTHR43581">
    <property type="entry name" value="ATP/GTP PHOSPHATASE"/>
    <property type="match status" value="1"/>
</dbReference>
<evidence type="ECO:0000313" key="2">
    <source>
        <dbReference type="EMBL" id="MFC0211818.1"/>
    </source>
</evidence>
<comment type="caution">
    <text evidence="2">The sequence shown here is derived from an EMBL/GenBank/DDBJ whole genome shotgun (WGS) entry which is preliminary data.</text>
</comment>
<keyword evidence="3" id="KW-1185">Reference proteome</keyword>
<feature type="domain" description="Endonuclease GajA/Old nuclease/RecF-like AAA" evidence="1">
    <location>
        <begin position="8"/>
        <end position="386"/>
    </location>
</feature>
<dbReference type="Pfam" id="PF13175">
    <property type="entry name" value="AAA_15"/>
    <property type="match status" value="1"/>
</dbReference>
<dbReference type="InterPro" id="IPR041685">
    <property type="entry name" value="AAA_GajA/Old/RecF-like"/>
</dbReference>
<reference evidence="2 3" key="1">
    <citation type="submission" date="2024-09" db="EMBL/GenBank/DDBJ databases">
        <authorList>
            <person name="Sun Q."/>
            <person name="Mori K."/>
        </authorList>
    </citation>
    <scope>NUCLEOTIDE SEQUENCE [LARGE SCALE GENOMIC DNA]</scope>
    <source>
        <strain evidence="2 3">CCM 7759</strain>
    </source>
</reference>
<evidence type="ECO:0000313" key="3">
    <source>
        <dbReference type="Proteomes" id="UP001589776"/>
    </source>
</evidence>
<dbReference type="InterPro" id="IPR051396">
    <property type="entry name" value="Bact_Antivir_Def_Nuclease"/>
</dbReference>
<dbReference type="Gene3D" id="3.40.50.300">
    <property type="entry name" value="P-loop containing nucleotide triphosphate hydrolases"/>
    <property type="match status" value="1"/>
</dbReference>
<sequence length="470" mass="54883">MPTNKWDLYIKEFGKIKEANISVTPFMIFVGKNNSGKSYLMLLLWGILSESRSLIQKYIDEYRGFNELLTKFTNQFNESDSNTIILNEEDQDKLLEAYNQMLRDQQDSLLKKVFRFPINIRELVIKRDNQIPFKLGVKHSIRSVKRKEINEDSKDASIQIYHGTKELLEAVYINPDPEGVVRFFLRYSLTLMITEGFYNDPFSYNQDKQPLYLPASRTGFMHTYRAIVGNLFESSMSENILVNEREDSANQKINGTELTYPVIQFLSKLQRHSFDDQNMKVFQEEIDFLNQELLSGEVQKDESNMFRFRPLDSEIAYPMHITSSLVAEIAPITIFLSSNTNPDLWIIEEIESHLHSEMQLKMARFLFRLLNKQKSVWITTHSDNLAQQINNLLTLSQHPKRDDILSKLQYSSKDVLDDVTIVNAYQFSLEDGFTTIKSLPLNEYGFVMETFNDTLVDLVKITDYIQNYSE</sequence>
<dbReference type="PANTHER" id="PTHR43581:SF2">
    <property type="entry name" value="EXCINUCLEASE ATPASE SUBUNIT"/>
    <property type="match status" value="1"/>
</dbReference>
<evidence type="ECO:0000259" key="1">
    <source>
        <dbReference type="Pfam" id="PF13175"/>
    </source>
</evidence>
<proteinExistence type="predicted"/>
<name>A0ABV6DGQ0_9BACL</name>